<evidence type="ECO:0000256" key="1">
    <source>
        <dbReference type="SAM" id="MobiDB-lite"/>
    </source>
</evidence>
<comment type="caution">
    <text evidence="2">The sequence shown here is derived from an EMBL/GenBank/DDBJ whole genome shotgun (WGS) entry which is preliminary data.</text>
</comment>
<dbReference type="STRING" id="2060905.A0A2B7XKX1"/>
<evidence type="ECO:0000313" key="2">
    <source>
        <dbReference type="EMBL" id="PGH09580.1"/>
    </source>
</evidence>
<sequence length="660" mass="73502">MGRKTPNHIFSVKDKRTISPTHYAVNKALDRLGLRHTSSGSDISRDAMSSKQDPKIFAEKIGNHARGKTIAGDHNTEDETIAIVNSVHVLFDAFRFLGIPEIQDRIQGIKTATASELERVDDIKKFKNAIDTMTAVKNEEIEEIKQDKDAVIRKLEAENKKLKEQERSVEQLKETTVKEKAKFEQYRQAAEKKYSEKEAKLEKKKQEDLEKETRKVKKEYEGKAKAAESRVESVKQKLEKEKNDAVRSNKELKIDVNRLTLYRDTLEERNEALKENVGFLEEKLRSLSAETAVSATPVVEYENSVRTLYQLTEAFARTFETVPEEVELVFDSLGSLGDLGQASGIFNYTSSSLTAVATSLRKAGVQSFISGQLDSIFKNKLLVSCATNKSDKPDEAILNAISTALSPDEEKVWRGITVKALDKLPQFSGTAKIIEQVVEEAVGMLQPLIGKDTRTHAGVRNQYAEIIKAALKIWSLRRNDRCTITFNSAPGPKNNGSWEEWRVDEDLMLPPFSFPSNGANGTIGNCNGNGSGSNGPESPIHRTVQSPVITQKAESYVIFPQIIGVFDADDEGSGKDGKPKPRQRMILHPGIALFSDSPMFEMGLQDMRSLKRDVLGFHHRRKDSSVSASTPVPNSPGTNHARLTQPYLQNLSGEPGRVNS</sequence>
<reference evidence="2 3" key="1">
    <citation type="submission" date="2017-10" db="EMBL/GenBank/DDBJ databases">
        <title>Comparative genomics in systemic dimorphic fungi from Ajellomycetaceae.</title>
        <authorList>
            <person name="Munoz J.F."/>
            <person name="Mcewen J.G."/>
            <person name="Clay O.K."/>
            <person name="Cuomo C.A."/>
        </authorList>
    </citation>
    <scope>NUCLEOTIDE SEQUENCE [LARGE SCALE GENOMIC DNA]</scope>
    <source>
        <strain evidence="2 3">UAMH130</strain>
    </source>
</reference>
<feature type="region of interest" description="Disordered" evidence="1">
    <location>
        <begin position="195"/>
        <end position="220"/>
    </location>
</feature>
<feature type="compositionally biased region" description="Polar residues" evidence="1">
    <location>
        <begin position="625"/>
        <end position="660"/>
    </location>
</feature>
<proteinExistence type="predicted"/>
<dbReference type="AlphaFoldDB" id="A0A2B7XKX1"/>
<gene>
    <name evidence="2" type="ORF">GX51_00686</name>
</gene>
<accession>A0A2B7XKX1</accession>
<protein>
    <submittedName>
        <fullName evidence="2">Uncharacterized protein</fullName>
    </submittedName>
</protein>
<keyword evidence="3" id="KW-1185">Reference proteome</keyword>
<dbReference type="OrthoDB" id="4187708at2759"/>
<name>A0A2B7XKX1_9EURO</name>
<organism evidence="2 3">
    <name type="scientific">Blastomyces parvus</name>
    <dbReference type="NCBI Taxonomy" id="2060905"/>
    <lineage>
        <taxon>Eukaryota</taxon>
        <taxon>Fungi</taxon>
        <taxon>Dikarya</taxon>
        <taxon>Ascomycota</taxon>
        <taxon>Pezizomycotina</taxon>
        <taxon>Eurotiomycetes</taxon>
        <taxon>Eurotiomycetidae</taxon>
        <taxon>Onygenales</taxon>
        <taxon>Ajellomycetaceae</taxon>
        <taxon>Blastomyces</taxon>
    </lineage>
</organism>
<dbReference type="Proteomes" id="UP000224080">
    <property type="component" value="Unassembled WGS sequence"/>
</dbReference>
<evidence type="ECO:0000313" key="3">
    <source>
        <dbReference type="Proteomes" id="UP000224080"/>
    </source>
</evidence>
<dbReference type="EMBL" id="PDNC01000004">
    <property type="protein sequence ID" value="PGH09580.1"/>
    <property type="molecule type" value="Genomic_DNA"/>
</dbReference>
<feature type="region of interest" description="Disordered" evidence="1">
    <location>
        <begin position="619"/>
        <end position="660"/>
    </location>
</feature>